<reference evidence="4 5" key="1">
    <citation type="journal article" date="2019" name="Nat. Microbiol.">
        <title>Mediterranean grassland soil C-N compound turnover is dependent on rainfall and depth, and is mediated by genomically divergent microorganisms.</title>
        <authorList>
            <person name="Diamond S."/>
            <person name="Andeer P.F."/>
            <person name="Li Z."/>
            <person name="Crits-Christoph A."/>
            <person name="Burstein D."/>
            <person name="Anantharaman K."/>
            <person name="Lane K.R."/>
            <person name="Thomas B.C."/>
            <person name="Pan C."/>
            <person name="Northen T.R."/>
            <person name="Banfield J.F."/>
        </authorList>
    </citation>
    <scope>NUCLEOTIDE SEQUENCE [LARGE SCALE GENOMIC DNA]</scope>
    <source>
        <strain evidence="4">NP_3</strain>
    </source>
</reference>
<dbReference type="Gene3D" id="3.40.190.10">
    <property type="entry name" value="Periplasmic binding protein-like II"/>
    <property type="match status" value="1"/>
</dbReference>
<name>A0A537K208_9BACT</name>
<comment type="similarity">
    <text evidence="1">Belongs to the bacterial solute-binding protein 1 family.</text>
</comment>
<dbReference type="InterPro" id="IPR050490">
    <property type="entry name" value="Bact_solute-bd_prot1"/>
</dbReference>
<comment type="caution">
    <text evidence="4">The sequence shown here is derived from an EMBL/GenBank/DDBJ whole genome shotgun (WGS) entry which is preliminary data.</text>
</comment>
<dbReference type="PROSITE" id="PS51318">
    <property type="entry name" value="TAT"/>
    <property type="match status" value="1"/>
</dbReference>
<proteinExistence type="inferred from homology"/>
<evidence type="ECO:0000256" key="1">
    <source>
        <dbReference type="ARBA" id="ARBA00008520"/>
    </source>
</evidence>
<sequence>MMDRVSGSRGRKRLSRRQLLTTAGAGVAGATLSRLAPWEAGIAPAQIMGTALRILTWSHFVPAYDTAFDKYVANWGKANGVDARVDHIPIDQLPTRIAAELSAGAGHDVFQMNGQIQTTLYYKNMVDISDICETLGKQFGGWIPMAKNVAVVDGRWYALPEFYIPQPLLWRTDLFGEYGLKPPSTWEDLRQAAKVGKPKGHASGMAISHCNDSNHNWRAVFYAFGVKEADPSGKEPAWDSKELREAMRFSKALYDEGMTSEVLSWDNVSDNRYLDSGVAIWIHDAISALRSIETSNPTLYASVNVGADGLEPKGAVGRAAVVDPTILAIWKFSKNQGAARAFLEHYGGDVQFSLVESKGYNMPYLKGWYKKPMPGVGADPKVAKMQDWDKVAYVFGSPGPATAPAAEVLSTFVVPDMLTRYVRGEDLESAIKWGMGQIKNIYAKYK</sequence>
<dbReference type="PANTHER" id="PTHR43649">
    <property type="entry name" value="ARABINOSE-BINDING PROTEIN-RELATED"/>
    <property type="match status" value="1"/>
</dbReference>
<dbReference type="EMBL" id="VBAK01000118">
    <property type="protein sequence ID" value="TMI89821.1"/>
    <property type="molecule type" value="Genomic_DNA"/>
</dbReference>
<gene>
    <name evidence="4" type="ORF">E6H00_08700</name>
</gene>
<dbReference type="Pfam" id="PF01547">
    <property type="entry name" value="SBP_bac_1"/>
    <property type="match status" value="1"/>
</dbReference>
<keyword evidence="2" id="KW-0813">Transport</keyword>
<keyword evidence="3" id="KW-0732">Signal</keyword>
<evidence type="ECO:0000256" key="2">
    <source>
        <dbReference type="ARBA" id="ARBA00022448"/>
    </source>
</evidence>
<dbReference type="AlphaFoldDB" id="A0A537K208"/>
<dbReference type="InterPro" id="IPR006311">
    <property type="entry name" value="TAT_signal"/>
</dbReference>
<organism evidence="4 5">
    <name type="scientific">Candidatus Segetimicrobium genomatis</name>
    <dbReference type="NCBI Taxonomy" id="2569760"/>
    <lineage>
        <taxon>Bacteria</taxon>
        <taxon>Bacillati</taxon>
        <taxon>Candidatus Sysuimicrobiota</taxon>
        <taxon>Candidatus Sysuimicrobiia</taxon>
        <taxon>Candidatus Sysuimicrobiales</taxon>
        <taxon>Candidatus Segetimicrobiaceae</taxon>
        <taxon>Candidatus Segetimicrobium</taxon>
    </lineage>
</organism>
<dbReference type="SUPFAM" id="SSF53850">
    <property type="entry name" value="Periplasmic binding protein-like II"/>
    <property type="match status" value="1"/>
</dbReference>
<dbReference type="PANTHER" id="PTHR43649:SF34">
    <property type="entry name" value="ABC TRANSPORTER PERIPLASMIC-BINDING PROTEIN YCJN-RELATED"/>
    <property type="match status" value="1"/>
</dbReference>
<dbReference type="InterPro" id="IPR006059">
    <property type="entry name" value="SBP"/>
</dbReference>
<protein>
    <submittedName>
        <fullName evidence="4">Extracellular solute-binding protein</fullName>
    </submittedName>
</protein>
<dbReference type="Proteomes" id="UP000318509">
    <property type="component" value="Unassembled WGS sequence"/>
</dbReference>
<accession>A0A537K208</accession>
<evidence type="ECO:0000313" key="5">
    <source>
        <dbReference type="Proteomes" id="UP000318509"/>
    </source>
</evidence>
<evidence type="ECO:0000313" key="4">
    <source>
        <dbReference type="EMBL" id="TMI89821.1"/>
    </source>
</evidence>
<evidence type="ECO:0000256" key="3">
    <source>
        <dbReference type="ARBA" id="ARBA00022729"/>
    </source>
</evidence>